<dbReference type="InterPro" id="IPR036188">
    <property type="entry name" value="FAD/NAD-bd_sf"/>
</dbReference>
<dbReference type="UniPathway" id="UPA00223">
    <property type="reaction ID" value="UER01008"/>
</dbReference>
<comment type="catalytic activity">
    <reaction evidence="1 9">
        <text>(S)-malate + a quinone = a quinol + oxaloacetate</text>
        <dbReference type="Rhea" id="RHEA:46012"/>
        <dbReference type="ChEBI" id="CHEBI:15589"/>
        <dbReference type="ChEBI" id="CHEBI:16452"/>
        <dbReference type="ChEBI" id="CHEBI:24646"/>
        <dbReference type="ChEBI" id="CHEBI:132124"/>
        <dbReference type="EC" id="1.1.5.4"/>
    </reaction>
</comment>
<dbReference type="NCBIfam" id="NF003611">
    <property type="entry name" value="PRK05257.3-2"/>
    <property type="match status" value="1"/>
</dbReference>
<sequence length="492" mass="54718">MNEQTQIALIGGGIMSFTLATILKELQPSLQIHIYEMLDDVGLESSMAWNNAGTGHQALCELNYTPRQKDGSINITKALKINQQFELSKEFWAYCVKNNLLDTPKSFINPLPHLSFVADSNVAFLKDRFEALRQSPFYKNMLFSQDKDQIAQWVPLVMRDRDPNQSVAATFIDSGSDVNFGAIVTQLKNNLTKQDGIDIFLSHKVTDLNQSSKGWELQITDTKNDIRKKVQADFVFLGAGGGAFPLLQKSGIPEGRGYGGFPVSGLWLVCNNKDLIDKHATKVYGKASVGDPPMSVPHLDSRIIDGKKELMFGPYAGFNTRFLKSGSLLDFPLSARWNNIIPMLQAGIDNIPLTAYLVRQVFLNKKGRVEKLEFYMPSAKEEDWDLKLAGQRVQIIKKNAQGRGFLEFGTEVVVSADKSLAAVLGASPGASISVDVILELLEKCFATQVSKNYDKLKEMIPSYKNTLEQNIAAFNTQRSKTAQALQMPFTEI</sequence>
<proteinExistence type="inferred from homology"/>
<keyword evidence="7 9" id="KW-0274">FAD</keyword>
<comment type="similarity">
    <text evidence="4 9">Belongs to the MQO family.</text>
</comment>
<dbReference type="AlphaFoldDB" id="A0A3D8IS13"/>
<dbReference type="NCBIfam" id="NF003605">
    <property type="entry name" value="PRK05257.1-4"/>
    <property type="match status" value="1"/>
</dbReference>
<dbReference type="EMBL" id="NXLT01000002">
    <property type="protein sequence ID" value="RDU68078.1"/>
    <property type="molecule type" value="Genomic_DNA"/>
</dbReference>
<evidence type="ECO:0000256" key="8">
    <source>
        <dbReference type="ARBA" id="ARBA00023002"/>
    </source>
</evidence>
<dbReference type="GO" id="GO:0047545">
    <property type="term" value="F:(S)-2-hydroxyglutarate dehydrogenase activity"/>
    <property type="evidence" value="ECO:0007669"/>
    <property type="project" value="TreeGrafter"/>
</dbReference>
<dbReference type="PANTHER" id="PTHR43104:SF2">
    <property type="entry name" value="L-2-HYDROXYGLUTARATE DEHYDROGENASE, MITOCHONDRIAL"/>
    <property type="match status" value="1"/>
</dbReference>
<protein>
    <recommendedName>
        <fullName evidence="9">Probable malate:quinone oxidoreductase</fullName>
        <ecNumber evidence="9">1.1.5.4</ecNumber>
    </recommendedName>
    <alternativeName>
        <fullName evidence="9">MQO</fullName>
    </alternativeName>
    <alternativeName>
        <fullName evidence="9">Malate dehydrogenase [quinone]</fullName>
    </alternativeName>
</protein>
<evidence type="ECO:0000256" key="6">
    <source>
        <dbReference type="ARBA" id="ARBA00022630"/>
    </source>
</evidence>
<dbReference type="NCBIfam" id="NF003606">
    <property type="entry name" value="PRK05257.2-1"/>
    <property type="match status" value="1"/>
</dbReference>
<keyword evidence="8 9" id="KW-0560">Oxidoreductase</keyword>
<keyword evidence="6 9" id="KW-0285">Flavoprotein</keyword>
<dbReference type="NCBIfam" id="TIGR01320">
    <property type="entry name" value="mal_quin_oxido"/>
    <property type="match status" value="1"/>
</dbReference>
<dbReference type="NCBIfam" id="NF009875">
    <property type="entry name" value="PRK13339.1"/>
    <property type="match status" value="1"/>
</dbReference>
<evidence type="ECO:0000256" key="7">
    <source>
        <dbReference type="ARBA" id="ARBA00022827"/>
    </source>
</evidence>
<evidence type="ECO:0000256" key="2">
    <source>
        <dbReference type="ARBA" id="ARBA00001974"/>
    </source>
</evidence>
<evidence type="ECO:0000313" key="11">
    <source>
        <dbReference type="Proteomes" id="UP000256514"/>
    </source>
</evidence>
<dbReference type="InterPro" id="IPR006231">
    <property type="entry name" value="MQO"/>
</dbReference>
<evidence type="ECO:0000256" key="4">
    <source>
        <dbReference type="ARBA" id="ARBA00006389"/>
    </source>
</evidence>
<dbReference type="EC" id="1.1.5.4" evidence="9"/>
<evidence type="ECO:0000256" key="3">
    <source>
        <dbReference type="ARBA" id="ARBA00005012"/>
    </source>
</evidence>
<reference evidence="10 11" key="1">
    <citation type="submission" date="2018-04" db="EMBL/GenBank/DDBJ databases">
        <title>Novel Campyloabacter and Helicobacter Species and Strains.</title>
        <authorList>
            <person name="Mannion A.J."/>
            <person name="Shen Z."/>
            <person name="Fox J.G."/>
        </authorList>
    </citation>
    <scope>NUCLEOTIDE SEQUENCE [LARGE SCALE GENOMIC DNA]</scope>
    <source>
        <strain evidence="10 11">MIT 12-6600</strain>
    </source>
</reference>
<gene>
    <name evidence="9 10" type="primary">mqo</name>
    <name evidence="10" type="ORF">CQA54_04015</name>
</gene>
<organism evidence="10 11">
    <name type="scientific">Helicobacter equorum</name>
    <dbReference type="NCBI Taxonomy" id="361872"/>
    <lineage>
        <taxon>Bacteria</taxon>
        <taxon>Pseudomonadati</taxon>
        <taxon>Campylobacterota</taxon>
        <taxon>Epsilonproteobacteria</taxon>
        <taxon>Campylobacterales</taxon>
        <taxon>Helicobacteraceae</taxon>
        <taxon>Helicobacter</taxon>
    </lineage>
</organism>
<dbReference type="PANTHER" id="PTHR43104">
    <property type="entry name" value="L-2-HYDROXYGLUTARATE DEHYDROGENASE, MITOCHONDRIAL"/>
    <property type="match status" value="1"/>
</dbReference>
<evidence type="ECO:0000256" key="1">
    <source>
        <dbReference type="ARBA" id="ARBA00001139"/>
    </source>
</evidence>
<dbReference type="SUPFAM" id="SSF51905">
    <property type="entry name" value="FAD/NAD(P)-binding domain"/>
    <property type="match status" value="1"/>
</dbReference>
<evidence type="ECO:0000256" key="5">
    <source>
        <dbReference type="ARBA" id="ARBA00022532"/>
    </source>
</evidence>
<dbReference type="GO" id="GO:0006099">
    <property type="term" value="P:tricarboxylic acid cycle"/>
    <property type="evidence" value="ECO:0007669"/>
    <property type="project" value="UniProtKB-UniRule"/>
</dbReference>
<evidence type="ECO:0000313" key="10">
    <source>
        <dbReference type="EMBL" id="RDU68078.1"/>
    </source>
</evidence>
<dbReference type="NCBIfam" id="NF003603">
    <property type="entry name" value="PRK05257.1-1"/>
    <property type="match status" value="1"/>
</dbReference>
<name>A0A3D8IS13_9HELI</name>
<comment type="caution">
    <text evidence="10">The sequence shown here is derived from an EMBL/GenBank/DDBJ whole genome shotgun (WGS) entry which is preliminary data.</text>
</comment>
<evidence type="ECO:0000256" key="9">
    <source>
        <dbReference type="HAMAP-Rule" id="MF_00212"/>
    </source>
</evidence>
<dbReference type="RefSeq" id="WP_115570870.1">
    <property type="nucleotide sequence ID" value="NZ_NXLT01000002.1"/>
</dbReference>
<comment type="pathway">
    <text evidence="3 9">Carbohydrate metabolism; tricarboxylic acid cycle; oxaloacetate from (S)-malate (quinone route): step 1/1.</text>
</comment>
<dbReference type="Proteomes" id="UP000256514">
    <property type="component" value="Unassembled WGS sequence"/>
</dbReference>
<dbReference type="HAMAP" id="MF_00212">
    <property type="entry name" value="MQO"/>
    <property type="match status" value="1"/>
</dbReference>
<dbReference type="OrthoDB" id="9763983at2"/>
<comment type="cofactor">
    <cofactor evidence="2 9">
        <name>FAD</name>
        <dbReference type="ChEBI" id="CHEBI:57692"/>
    </cofactor>
</comment>
<dbReference type="Pfam" id="PF06039">
    <property type="entry name" value="Mqo"/>
    <property type="match status" value="1"/>
</dbReference>
<keyword evidence="5 9" id="KW-0816">Tricarboxylic acid cycle</keyword>
<accession>A0A3D8IS13</accession>
<dbReference type="GO" id="GO:0008924">
    <property type="term" value="F:L-malate dehydrogenase (quinone) activity"/>
    <property type="evidence" value="ECO:0007669"/>
    <property type="project" value="UniProtKB-UniRule"/>
</dbReference>
<keyword evidence="11" id="KW-1185">Reference proteome</keyword>